<evidence type="ECO:0000256" key="3">
    <source>
        <dbReference type="ARBA" id="ARBA00022448"/>
    </source>
</evidence>
<feature type="transmembrane region" description="Helical" evidence="8">
    <location>
        <begin position="484"/>
        <end position="510"/>
    </location>
</feature>
<evidence type="ECO:0000256" key="5">
    <source>
        <dbReference type="ARBA" id="ARBA00022692"/>
    </source>
</evidence>
<evidence type="ECO:0000256" key="6">
    <source>
        <dbReference type="ARBA" id="ARBA00022989"/>
    </source>
</evidence>
<feature type="transmembrane region" description="Helical" evidence="8">
    <location>
        <begin position="87"/>
        <end position="107"/>
    </location>
</feature>
<evidence type="ECO:0000256" key="8">
    <source>
        <dbReference type="SAM" id="Phobius"/>
    </source>
</evidence>
<dbReference type="PANTHER" id="PTHR42718:SF9">
    <property type="entry name" value="MAJOR FACILITATOR SUPERFAMILY MULTIDRUG TRANSPORTER MFSC"/>
    <property type="match status" value="1"/>
</dbReference>
<protein>
    <submittedName>
        <fullName evidence="10">DHA2 family efflux MFS transporter permease subunit</fullName>
    </submittedName>
</protein>
<feature type="transmembrane region" description="Helical" evidence="8">
    <location>
        <begin position="277"/>
        <end position="304"/>
    </location>
</feature>
<feature type="domain" description="Major facilitator superfamily (MFS) profile" evidence="9">
    <location>
        <begin position="22"/>
        <end position="514"/>
    </location>
</feature>
<dbReference type="SUPFAM" id="SSF103473">
    <property type="entry name" value="MFS general substrate transporter"/>
    <property type="match status" value="1"/>
</dbReference>
<keyword evidence="7 8" id="KW-0472">Membrane</keyword>
<dbReference type="Gene3D" id="1.20.1720.10">
    <property type="entry name" value="Multidrug resistance protein D"/>
    <property type="match status" value="1"/>
</dbReference>
<evidence type="ECO:0000256" key="7">
    <source>
        <dbReference type="ARBA" id="ARBA00023136"/>
    </source>
</evidence>
<dbReference type="RefSeq" id="WP_304536036.1">
    <property type="nucleotide sequence ID" value="NZ_JAUQOM010000004.1"/>
</dbReference>
<feature type="transmembrane region" description="Helical" evidence="8">
    <location>
        <begin position="234"/>
        <end position="256"/>
    </location>
</feature>
<gene>
    <name evidence="10" type="ORF">Q4610_11215</name>
</gene>
<feature type="transmembrane region" description="Helical" evidence="8">
    <location>
        <begin position="174"/>
        <end position="196"/>
    </location>
</feature>
<accession>A0ABT8ZNB4</accession>
<sequence>MDDGSDLNGRGTQAAGYRAWTGFILMCLGMFMAILDIQIVATSLPTIQAALGIAPDRMIWVQTAYLTAEIVAIPLTGYLMARIGMRWLFVGAVSLFTIASFGCAISTGFGQLIAWRIVQGFSGGTLIPAVFAAVFLLFPPRAQALATTIAGVAAVLAPTIGPIVGGWITQSYSWHWLFRVNILPGIVAAVGVALFLRGQVAERHAARAIDILALILLATSLITLQIGLKDAPSLGWSAPQVLVLLGVSAVCAAAFTGRTWVSAAPLVQLRCFADRHFTIGCMLSFVLGFGLFGSTYLMPFFLGLVRDHGPLRIGEIMLVTGLTQLATAPLAVWAERRVDPRWLTAFGFALFAIGLLLSARQTAQTDFADMLIPQMVRGAAIMFCLLPPTRMALGRLPAAMVADGSGLFNLMRNLGGAVGLALIDTTIFSRAATESARIAGKLRAGDVATAVEIGIPRDVFLEQRGQPLDEYATEMIRPLVEKAALVPAVNAAWLLCGVLTALILLTLWFVKQARPVSLPDDDPASDPSPAVPHLAG</sequence>
<keyword evidence="4" id="KW-1003">Cell membrane</keyword>
<dbReference type="PROSITE" id="PS50850">
    <property type="entry name" value="MFS"/>
    <property type="match status" value="1"/>
</dbReference>
<dbReference type="CDD" id="cd17503">
    <property type="entry name" value="MFS_LmrB_MDR_like"/>
    <property type="match status" value="1"/>
</dbReference>
<proteinExistence type="inferred from homology"/>
<evidence type="ECO:0000256" key="4">
    <source>
        <dbReference type="ARBA" id="ARBA00022475"/>
    </source>
</evidence>
<feature type="transmembrane region" description="Helical" evidence="8">
    <location>
        <begin position="316"/>
        <end position="334"/>
    </location>
</feature>
<keyword evidence="11" id="KW-1185">Reference proteome</keyword>
<feature type="transmembrane region" description="Helical" evidence="8">
    <location>
        <begin position="208"/>
        <end position="228"/>
    </location>
</feature>
<dbReference type="InterPro" id="IPR036259">
    <property type="entry name" value="MFS_trans_sf"/>
</dbReference>
<feature type="transmembrane region" description="Helical" evidence="8">
    <location>
        <begin position="341"/>
        <end position="359"/>
    </location>
</feature>
<dbReference type="InterPro" id="IPR004638">
    <property type="entry name" value="EmrB-like"/>
</dbReference>
<feature type="transmembrane region" description="Helical" evidence="8">
    <location>
        <begin position="59"/>
        <end position="80"/>
    </location>
</feature>
<dbReference type="Pfam" id="PF07690">
    <property type="entry name" value="MFS_1"/>
    <property type="match status" value="1"/>
</dbReference>
<dbReference type="EMBL" id="JAUQOM010000004">
    <property type="protein sequence ID" value="MDO7835613.1"/>
    <property type="molecule type" value="Genomic_DNA"/>
</dbReference>
<evidence type="ECO:0000313" key="10">
    <source>
        <dbReference type="EMBL" id="MDO7835613.1"/>
    </source>
</evidence>
<organism evidence="10 11">
    <name type="scientific">Sphingobium cyanobacteriorum</name>
    <dbReference type="NCBI Taxonomy" id="3063954"/>
    <lineage>
        <taxon>Bacteria</taxon>
        <taxon>Pseudomonadati</taxon>
        <taxon>Pseudomonadota</taxon>
        <taxon>Alphaproteobacteria</taxon>
        <taxon>Sphingomonadales</taxon>
        <taxon>Sphingomonadaceae</taxon>
        <taxon>Sphingobium</taxon>
    </lineage>
</organism>
<dbReference type="PANTHER" id="PTHR42718">
    <property type="entry name" value="MAJOR FACILITATOR SUPERFAMILY MULTIDRUG TRANSPORTER MFSC"/>
    <property type="match status" value="1"/>
</dbReference>
<keyword evidence="6 8" id="KW-1133">Transmembrane helix</keyword>
<dbReference type="Proteomes" id="UP001176471">
    <property type="component" value="Unassembled WGS sequence"/>
</dbReference>
<evidence type="ECO:0000313" key="11">
    <source>
        <dbReference type="Proteomes" id="UP001176471"/>
    </source>
</evidence>
<feature type="transmembrane region" description="Helical" evidence="8">
    <location>
        <begin position="145"/>
        <end position="168"/>
    </location>
</feature>
<evidence type="ECO:0000256" key="2">
    <source>
        <dbReference type="ARBA" id="ARBA00008537"/>
    </source>
</evidence>
<name>A0ABT8ZNB4_9SPHN</name>
<evidence type="ECO:0000259" key="9">
    <source>
        <dbReference type="PROSITE" id="PS50850"/>
    </source>
</evidence>
<comment type="caution">
    <text evidence="10">The sequence shown here is derived from an EMBL/GenBank/DDBJ whole genome shotgun (WGS) entry which is preliminary data.</text>
</comment>
<dbReference type="NCBIfam" id="TIGR00711">
    <property type="entry name" value="efflux_EmrB"/>
    <property type="match status" value="1"/>
</dbReference>
<dbReference type="InterPro" id="IPR020846">
    <property type="entry name" value="MFS_dom"/>
</dbReference>
<dbReference type="InterPro" id="IPR011701">
    <property type="entry name" value="MFS"/>
</dbReference>
<dbReference type="Gene3D" id="1.20.1250.20">
    <property type="entry name" value="MFS general substrate transporter like domains"/>
    <property type="match status" value="1"/>
</dbReference>
<comment type="similarity">
    <text evidence="2">Belongs to the major facilitator superfamily. EmrB family.</text>
</comment>
<reference evidence="10" key="1">
    <citation type="submission" date="2023-07" db="EMBL/GenBank/DDBJ databases">
        <title>Bacterial whole genome sequence for Sphingobium sp. HBC34.</title>
        <authorList>
            <person name="Le V."/>
            <person name="Ko S.-R."/>
            <person name="Ahn C.-Y."/>
            <person name="Oh H.-M."/>
        </authorList>
    </citation>
    <scope>NUCLEOTIDE SEQUENCE</scope>
    <source>
        <strain evidence="10">HBC34</strain>
    </source>
</reference>
<comment type="subcellular location">
    <subcellularLocation>
        <location evidence="1">Cell membrane</location>
        <topology evidence="1">Multi-pass membrane protein</topology>
    </subcellularLocation>
</comment>
<keyword evidence="3" id="KW-0813">Transport</keyword>
<feature type="transmembrane region" description="Helical" evidence="8">
    <location>
        <begin position="20"/>
        <end position="39"/>
    </location>
</feature>
<keyword evidence="5 8" id="KW-0812">Transmembrane</keyword>
<feature type="transmembrane region" description="Helical" evidence="8">
    <location>
        <begin position="113"/>
        <end position="138"/>
    </location>
</feature>
<evidence type="ECO:0000256" key="1">
    <source>
        <dbReference type="ARBA" id="ARBA00004651"/>
    </source>
</evidence>